<dbReference type="EMBL" id="CP065989">
    <property type="protein sequence ID" value="QQB13870.1"/>
    <property type="molecule type" value="Genomic_DNA"/>
</dbReference>
<dbReference type="PANTHER" id="PTHR43877">
    <property type="entry name" value="AMINOALKYLPHOSPHONATE N-ACETYLTRANSFERASE-RELATED-RELATED"/>
    <property type="match status" value="1"/>
</dbReference>
<keyword evidence="1 4" id="KW-0808">Transferase</keyword>
<dbReference type="AlphaFoldDB" id="A0A7T3ZYG0"/>
<protein>
    <submittedName>
        <fullName evidence="4">GNAT family N-acetyltransferase</fullName>
    </submittedName>
</protein>
<dbReference type="Proteomes" id="UP000595374">
    <property type="component" value="Chromosome"/>
</dbReference>
<dbReference type="Pfam" id="PF00583">
    <property type="entry name" value="Acetyltransf_1"/>
    <property type="match status" value="1"/>
</dbReference>
<dbReference type="GO" id="GO:0016747">
    <property type="term" value="F:acyltransferase activity, transferring groups other than amino-acyl groups"/>
    <property type="evidence" value="ECO:0007669"/>
    <property type="project" value="InterPro"/>
</dbReference>
<accession>A0A7T3ZYG0</accession>
<evidence type="ECO:0000256" key="1">
    <source>
        <dbReference type="ARBA" id="ARBA00022679"/>
    </source>
</evidence>
<dbReference type="Gene3D" id="3.40.630.30">
    <property type="match status" value="1"/>
</dbReference>
<evidence type="ECO:0000313" key="4">
    <source>
        <dbReference type="EMBL" id="QQB13870.1"/>
    </source>
</evidence>
<evidence type="ECO:0000259" key="3">
    <source>
        <dbReference type="PROSITE" id="PS51186"/>
    </source>
</evidence>
<name>A0A7T3ZYG0_9MICO</name>
<proteinExistence type="predicted"/>
<dbReference type="InterPro" id="IPR000182">
    <property type="entry name" value="GNAT_dom"/>
</dbReference>
<sequence length="234" mass="24781">MSEHDLATRIRPLPADTPDEVFVPFVDLAFNWSMDKPTIPRADLVDRPDARAYFADWGRRGDLAVACYDEAGEEIVGLAWLRYADPAAITGDEEEPADATFIAGLEPHSTVIASTVVDEESADGEIVAEVVEDESGEADFVAEAGDEAPAPFAGYGWVSADIPELAIAVLPAYQGQGIGGALLDVLLTLARLSGVRAVSLAVEDGNGAAHLYRGRGFEPVGRSGDSDLLVRQLG</sequence>
<organism evidence="4 5">
    <name type="scientific">Brevibacterium casei</name>
    <dbReference type="NCBI Taxonomy" id="33889"/>
    <lineage>
        <taxon>Bacteria</taxon>
        <taxon>Bacillati</taxon>
        <taxon>Actinomycetota</taxon>
        <taxon>Actinomycetes</taxon>
        <taxon>Micrococcales</taxon>
        <taxon>Brevibacteriaceae</taxon>
        <taxon>Brevibacterium</taxon>
    </lineage>
</organism>
<dbReference type="PROSITE" id="PS51186">
    <property type="entry name" value="GNAT"/>
    <property type="match status" value="1"/>
</dbReference>
<dbReference type="InterPro" id="IPR016181">
    <property type="entry name" value="Acyl_CoA_acyltransferase"/>
</dbReference>
<evidence type="ECO:0000313" key="5">
    <source>
        <dbReference type="Proteomes" id="UP000595374"/>
    </source>
</evidence>
<reference evidence="4 5" key="1">
    <citation type="submission" date="2020-12" db="EMBL/GenBank/DDBJ databases">
        <title>FDA dAtabase for Regulatory Grade micrObial Sequences (FDA-ARGOS): Supporting development and validation of Infectious Disease Dx tests.</title>
        <authorList>
            <person name="Sproer C."/>
            <person name="Gronow S."/>
            <person name="Severitt S."/>
            <person name="Schroder I."/>
            <person name="Tallon L."/>
            <person name="Sadzewicz L."/>
            <person name="Zhao X."/>
            <person name="Boylan J."/>
            <person name="Ott S."/>
            <person name="Bowen H."/>
            <person name="Vavikolanu K."/>
            <person name="Mehta A."/>
            <person name="Aluvathingal J."/>
            <person name="Nadendla S."/>
            <person name="Lowell S."/>
            <person name="Myers T."/>
            <person name="Yan Y."/>
            <person name="Sichtig H."/>
        </authorList>
    </citation>
    <scope>NUCLEOTIDE SEQUENCE [LARGE SCALE GENOMIC DNA]</scope>
    <source>
        <strain evidence="4 5">FDAARGOS_990</strain>
    </source>
</reference>
<dbReference type="InterPro" id="IPR050832">
    <property type="entry name" value="Bact_Acetyltransf"/>
</dbReference>
<feature type="domain" description="N-acetyltransferase" evidence="3">
    <location>
        <begin position="89"/>
        <end position="234"/>
    </location>
</feature>
<dbReference type="CDD" id="cd04301">
    <property type="entry name" value="NAT_SF"/>
    <property type="match status" value="1"/>
</dbReference>
<dbReference type="SUPFAM" id="SSF55729">
    <property type="entry name" value="Acyl-CoA N-acyltransferases (Nat)"/>
    <property type="match status" value="1"/>
</dbReference>
<gene>
    <name evidence="4" type="ORF">I6H47_13955</name>
</gene>
<dbReference type="RefSeq" id="WP_198499023.1">
    <property type="nucleotide sequence ID" value="NZ_CP065989.1"/>
</dbReference>
<keyword evidence="2" id="KW-0012">Acyltransferase</keyword>
<evidence type="ECO:0000256" key="2">
    <source>
        <dbReference type="ARBA" id="ARBA00023315"/>
    </source>
</evidence>